<proteinExistence type="predicted"/>
<feature type="domain" description="N-acetyltransferase" evidence="1">
    <location>
        <begin position="32"/>
        <end position="172"/>
    </location>
</feature>
<comment type="caution">
    <text evidence="2">The sequence shown here is derived from an EMBL/GenBank/DDBJ whole genome shotgun (WGS) entry which is preliminary data.</text>
</comment>
<dbReference type="CDD" id="cd04301">
    <property type="entry name" value="NAT_SF"/>
    <property type="match status" value="1"/>
</dbReference>
<evidence type="ECO:0000313" key="3">
    <source>
        <dbReference type="Proteomes" id="UP000187172"/>
    </source>
</evidence>
<dbReference type="PANTHER" id="PTHR39173:SF1">
    <property type="entry name" value="ACETYLTRANSFERASE"/>
    <property type="match status" value="1"/>
</dbReference>
<dbReference type="Pfam" id="PF13302">
    <property type="entry name" value="Acetyltransf_3"/>
    <property type="match status" value="1"/>
</dbReference>
<dbReference type="PROSITE" id="PS51186">
    <property type="entry name" value="GNAT"/>
    <property type="match status" value="1"/>
</dbReference>
<dbReference type="STRING" id="297318.BK138_24125"/>
<reference evidence="2 3" key="1">
    <citation type="submission" date="2016-11" db="EMBL/GenBank/DDBJ databases">
        <title>Paenibacillus species isolates.</title>
        <authorList>
            <person name="Beno S.M."/>
        </authorList>
    </citation>
    <scope>NUCLEOTIDE SEQUENCE [LARGE SCALE GENOMIC DNA]</scope>
    <source>
        <strain evidence="2 3">FSL R5-0378</strain>
    </source>
</reference>
<organism evidence="2 3">
    <name type="scientific">Paenibacillus rhizosphaerae</name>
    <dbReference type="NCBI Taxonomy" id="297318"/>
    <lineage>
        <taxon>Bacteria</taxon>
        <taxon>Bacillati</taxon>
        <taxon>Bacillota</taxon>
        <taxon>Bacilli</taxon>
        <taxon>Bacillales</taxon>
        <taxon>Paenibacillaceae</taxon>
        <taxon>Paenibacillus</taxon>
    </lineage>
</organism>
<gene>
    <name evidence="2" type="ORF">BK138_24125</name>
</gene>
<evidence type="ECO:0000313" key="2">
    <source>
        <dbReference type="EMBL" id="OMF51922.1"/>
    </source>
</evidence>
<dbReference type="RefSeq" id="WP_076173348.1">
    <property type="nucleotide sequence ID" value="NZ_MRTP01000008.1"/>
</dbReference>
<dbReference type="GO" id="GO:0016747">
    <property type="term" value="F:acyltransferase activity, transferring groups other than amino-acyl groups"/>
    <property type="evidence" value="ECO:0007669"/>
    <property type="project" value="InterPro"/>
</dbReference>
<keyword evidence="3" id="KW-1185">Reference proteome</keyword>
<name>A0A1R1EJK1_9BACL</name>
<dbReference type="InterPro" id="IPR000182">
    <property type="entry name" value="GNAT_dom"/>
</dbReference>
<dbReference type="PANTHER" id="PTHR39173">
    <property type="entry name" value="ACETYLTRANSFERASE"/>
    <property type="match status" value="1"/>
</dbReference>
<dbReference type="InterPro" id="IPR016181">
    <property type="entry name" value="Acyl_CoA_acyltransferase"/>
</dbReference>
<evidence type="ECO:0000259" key="1">
    <source>
        <dbReference type="PROSITE" id="PS51186"/>
    </source>
</evidence>
<dbReference type="EMBL" id="MRTP01000008">
    <property type="protein sequence ID" value="OMF51922.1"/>
    <property type="molecule type" value="Genomic_DNA"/>
</dbReference>
<accession>A0A1R1EJK1</accession>
<sequence>MNVRLIKPTAELQEEYLSFYLDWKESNEPIVPWVVSKDPADFAGMIRFLEDNEQGKDLPDGYVRNSTLWLVTETNRIVGAVNIRHELNEKLLESSGHIGYGIRPSERQKGYATQLLSLSLQEAKKLGIHKVLVVCDAYNIGSKKTILNNGGIPDQDFIEEDGNVLNRFWFEV</sequence>
<dbReference type="AlphaFoldDB" id="A0A1R1EJK1"/>
<dbReference type="Proteomes" id="UP000187172">
    <property type="component" value="Unassembled WGS sequence"/>
</dbReference>
<keyword evidence="2" id="KW-0808">Transferase</keyword>
<dbReference type="Gene3D" id="3.40.630.30">
    <property type="match status" value="1"/>
</dbReference>
<protein>
    <submittedName>
        <fullName evidence="2">GNAT family N-acetyltransferase</fullName>
    </submittedName>
</protein>
<dbReference type="SUPFAM" id="SSF55729">
    <property type="entry name" value="Acyl-CoA N-acyltransferases (Nat)"/>
    <property type="match status" value="1"/>
</dbReference>